<dbReference type="STRING" id="670386.D3B6N9"/>
<feature type="compositionally biased region" description="Basic and acidic residues" evidence="2">
    <location>
        <begin position="32"/>
        <end position="68"/>
    </location>
</feature>
<proteinExistence type="inferred from homology"/>
<dbReference type="PANTHER" id="PTHR14490:SF5">
    <property type="entry name" value="PROTEIN KRI1 HOMOLOG"/>
    <property type="match status" value="1"/>
</dbReference>
<feature type="compositionally biased region" description="Low complexity" evidence="2">
    <location>
        <begin position="15"/>
        <end position="30"/>
    </location>
</feature>
<feature type="region of interest" description="Disordered" evidence="2">
    <location>
        <begin position="251"/>
        <end position="298"/>
    </location>
</feature>
<evidence type="ECO:0000313" key="5">
    <source>
        <dbReference type="Proteomes" id="UP000001396"/>
    </source>
</evidence>
<dbReference type="RefSeq" id="XP_020435126.1">
    <property type="nucleotide sequence ID" value="XM_020574712.1"/>
</dbReference>
<feature type="compositionally biased region" description="Acidic residues" evidence="2">
    <location>
        <begin position="154"/>
        <end position="164"/>
    </location>
</feature>
<feature type="compositionally biased region" description="Basic and acidic residues" evidence="2">
    <location>
        <begin position="279"/>
        <end position="292"/>
    </location>
</feature>
<organism evidence="4 5">
    <name type="scientific">Heterostelium pallidum (strain ATCC 26659 / Pp 5 / PN500)</name>
    <name type="common">Cellular slime mold</name>
    <name type="synonym">Polysphondylium pallidum</name>
    <dbReference type="NCBI Taxonomy" id="670386"/>
    <lineage>
        <taxon>Eukaryota</taxon>
        <taxon>Amoebozoa</taxon>
        <taxon>Evosea</taxon>
        <taxon>Eumycetozoa</taxon>
        <taxon>Dictyostelia</taxon>
        <taxon>Acytosteliales</taxon>
        <taxon>Acytosteliaceae</taxon>
        <taxon>Heterostelium</taxon>
    </lineage>
</organism>
<feature type="compositionally biased region" description="Basic residues" evidence="2">
    <location>
        <begin position="266"/>
        <end position="278"/>
    </location>
</feature>
<comment type="caution">
    <text evidence="4">The sequence shown here is derived from an EMBL/GenBank/DDBJ whole genome shotgun (WGS) entry which is preliminary data.</text>
</comment>
<feature type="region of interest" description="Disordered" evidence="2">
    <location>
        <begin position="1"/>
        <end position="165"/>
    </location>
</feature>
<feature type="compositionally biased region" description="Low complexity" evidence="2">
    <location>
        <begin position="536"/>
        <end position="564"/>
    </location>
</feature>
<keyword evidence="5" id="KW-1185">Reference proteome</keyword>
<sequence length="590" mass="69773">MSSKNKKVEKEDISSSESESSESSEVSSESDNQQKKNDKSLYNKELRFFDEKDRPIADPSDANKDNQKQKITLQQINRDKILSTMDKDQYEEDDEEEEEEEDEGNYQEQEEEEEEEEDFEEMSYNRKQEHLKNAFKLADEDEDSDDADKKRTEQEEEKENEEFEEFKKRISEKGYVDTEAVDDYWRSKKVDDDEKFLRDYILSQKWMTDKTKLPTYEEIVDEMEQDEKDLDKQALYEKSFNFRFEEAGSTVIVSNPRQVDDSMRRTTSKRAEKRAKKRERQEQEQTQNEEKLKKYKNEKKKEILEKLKEINEITGSTAFNMSDADLKKMDPSVLMKEIKSSKKQKVEQQQQYDDDEDQEYYEDEGDYNEEDGGDYNYNDEEGGDNQFSINQLIESGIFDDEDDEGEEDWDEERIQREKKELESMLDNYYGMDYQEMIDDTPVRFKYTKVDADDYGMSLDDILMKDDKELERMVPLQKMAPYINQMFGGQSDGTKHKRQFAHASKYHTWSEKTFVPKAGKNKPTKSGFASKPDNKKSTTSTTTTTNNKSNNNSNNNNKFNNNNNKINESGNVENEGLKKKRKNKNKNILNK</sequence>
<feature type="compositionally biased region" description="Basic and acidic residues" evidence="2">
    <location>
        <begin position="123"/>
        <end position="132"/>
    </location>
</feature>
<feature type="region of interest" description="Disordered" evidence="2">
    <location>
        <begin position="511"/>
        <end position="590"/>
    </location>
</feature>
<dbReference type="EMBL" id="ADBJ01000017">
    <property type="protein sequence ID" value="EFA83009.1"/>
    <property type="molecule type" value="Genomic_DNA"/>
</dbReference>
<feature type="compositionally biased region" description="Acidic residues" evidence="2">
    <location>
        <begin position="352"/>
        <end position="383"/>
    </location>
</feature>
<reference evidence="4 5" key="1">
    <citation type="journal article" date="2011" name="Genome Res.">
        <title>Phylogeny-wide analysis of social amoeba genomes highlights ancient origins for complex intercellular communication.</title>
        <authorList>
            <person name="Heidel A.J."/>
            <person name="Lawal H.M."/>
            <person name="Felder M."/>
            <person name="Schilde C."/>
            <person name="Helps N.R."/>
            <person name="Tunggal B."/>
            <person name="Rivero F."/>
            <person name="John U."/>
            <person name="Schleicher M."/>
            <person name="Eichinger L."/>
            <person name="Platzer M."/>
            <person name="Noegel A.A."/>
            <person name="Schaap P."/>
            <person name="Gloeckner G."/>
        </authorList>
    </citation>
    <scope>NUCLEOTIDE SEQUENCE [LARGE SCALE GENOMIC DNA]</scope>
    <source>
        <strain evidence="5">ATCC 26659 / Pp 5 / PN500</strain>
    </source>
</reference>
<dbReference type="InterPro" id="IPR018034">
    <property type="entry name" value="Kri1"/>
</dbReference>
<dbReference type="InterPro" id="IPR024626">
    <property type="entry name" value="Kri1-like_C"/>
</dbReference>
<comment type="similarity">
    <text evidence="1">Belongs to the KRI1 family.</text>
</comment>
<dbReference type="GeneID" id="31359278"/>
<evidence type="ECO:0000259" key="3">
    <source>
        <dbReference type="Pfam" id="PF12936"/>
    </source>
</evidence>
<feature type="region of interest" description="Disordered" evidence="2">
    <location>
        <begin position="338"/>
        <end position="385"/>
    </location>
</feature>
<dbReference type="Proteomes" id="UP000001396">
    <property type="component" value="Unassembled WGS sequence"/>
</dbReference>
<dbReference type="FunCoup" id="D3B6N9">
    <property type="interactions" value="219"/>
</dbReference>
<name>D3B6N9_HETP5</name>
<feature type="compositionally biased region" description="Basic and acidic residues" evidence="2">
    <location>
        <begin position="77"/>
        <end position="88"/>
    </location>
</feature>
<dbReference type="GO" id="GO:0005730">
    <property type="term" value="C:nucleolus"/>
    <property type="evidence" value="ECO:0007669"/>
    <property type="project" value="TreeGrafter"/>
</dbReference>
<feature type="domain" description="Kri1-like C-terminal" evidence="3">
    <location>
        <begin position="419"/>
        <end position="511"/>
    </location>
</feature>
<dbReference type="GO" id="GO:0030686">
    <property type="term" value="C:90S preribosome"/>
    <property type="evidence" value="ECO:0007669"/>
    <property type="project" value="TreeGrafter"/>
</dbReference>
<gene>
    <name evidence="4" type="ORF">PPL_03791</name>
</gene>
<dbReference type="Pfam" id="PF12936">
    <property type="entry name" value="Kri1_C"/>
    <property type="match status" value="1"/>
</dbReference>
<dbReference type="AlphaFoldDB" id="D3B6N9"/>
<dbReference type="OMA" id="GWIFDYE"/>
<dbReference type="PANTHER" id="PTHR14490">
    <property type="entry name" value="ZINC FINGER, ZZ TYPE"/>
    <property type="match status" value="1"/>
</dbReference>
<evidence type="ECO:0000256" key="1">
    <source>
        <dbReference type="ARBA" id="ARBA00007473"/>
    </source>
</evidence>
<feature type="compositionally biased region" description="Acidic residues" evidence="2">
    <location>
        <begin position="89"/>
        <end position="121"/>
    </location>
</feature>
<protein>
    <recommendedName>
        <fullName evidence="3">Kri1-like C-terminal domain-containing protein</fullName>
    </recommendedName>
</protein>
<dbReference type="InParanoid" id="D3B6N9"/>
<evidence type="ECO:0000313" key="4">
    <source>
        <dbReference type="EMBL" id="EFA83009.1"/>
    </source>
</evidence>
<accession>D3B6N9</accession>
<dbReference type="GO" id="GO:0000447">
    <property type="term" value="P:endonucleolytic cleavage in ITS1 to separate SSU-rRNA from 5.8S rRNA and LSU-rRNA from tricistronic rRNA transcript (SSU-rRNA, 5.8S rRNA, LSU-rRNA)"/>
    <property type="evidence" value="ECO:0007669"/>
    <property type="project" value="TreeGrafter"/>
</dbReference>
<evidence type="ECO:0000256" key="2">
    <source>
        <dbReference type="SAM" id="MobiDB-lite"/>
    </source>
</evidence>
<feature type="compositionally biased region" description="Basic and acidic residues" evidence="2">
    <location>
        <begin position="1"/>
        <end position="13"/>
    </location>
</feature>